<evidence type="ECO:0000313" key="2">
    <source>
        <dbReference type="EMBL" id="SHK50114.1"/>
    </source>
</evidence>
<sequence>MINKNEVLNNVKLLTQEDNEPLLSLLINKAERTIKDFCNITEVTEEMQDILEDLVCYRYNLIGREGLKSEGMGSASISFTDGIPTEIKTRLYRYRRLRVL</sequence>
<dbReference type="Gene3D" id="1.10.246.150">
    <property type="match status" value="1"/>
</dbReference>
<dbReference type="Proteomes" id="UP000323392">
    <property type="component" value="Unassembled WGS sequence"/>
</dbReference>
<dbReference type="EMBL" id="LSFY01000001">
    <property type="protein sequence ID" value="KXZ39480.1"/>
    <property type="molecule type" value="Genomic_DNA"/>
</dbReference>
<dbReference type="STRING" id="1121328.JWYL7_0555"/>
<evidence type="ECO:0000313" key="3">
    <source>
        <dbReference type="Proteomes" id="UP000092605"/>
    </source>
</evidence>
<dbReference type="Proteomes" id="UP000092605">
    <property type="component" value="Unassembled WGS sequence"/>
</dbReference>
<reference evidence="2 4" key="2">
    <citation type="submission" date="2016-11" db="EMBL/GenBank/DDBJ databases">
        <authorList>
            <person name="Varghese N."/>
            <person name="Submissions S."/>
        </authorList>
    </citation>
    <scope>NUCLEOTIDE SEQUENCE [LARGE SCALE GENOMIC DNA]</scope>
    <source>
        <strain evidence="2 4">DSM 7308</strain>
    </source>
</reference>
<keyword evidence="4" id="KW-1185">Reference proteome</keyword>
<evidence type="ECO:0000313" key="1">
    <source>
        <dbReference type="EMBL" id="KXZ39480.1"/>
    </source>
</evidence>
<accession>A0A150FR08</accession>
<gene>
    <name evidence="1" type="ORF">JWYL7_0555</name>
    <name evidence="2" type="ORF">SAMN05661008_00334</name>
</gene>
<evidence type="ECO:0000313" key="4">
    <source>
        <dbReference type="Proteomes" id="UP000323392"/>
    </source>
</evidence>
<protein>
    <submittedName>
        <fullName evidence="1">Bacteriophage QLRG family DNA packaging</fullName>
    </submittedName>
    <submittedName>
        <fullName evidence="2">Phage gp6-like head-tail connector protein</fullName>
    </submittedName>
</protein>
<dbReference type="Pfam" id="PF05135">
    <property type="entry name" value="Phage_connect_1"/>
    <property type="match status" value="1"/>
</dbReference>
<dbReference type="EMBL" id="FRBG01000002">
    <property type="protein sequence ID" value="SHK50114.1"/>
    <property type="molecule type" value="Genomic_DNA"/>
</dbReference>
<name>A0A150FR08_CLOPD</name>
<reference evidence="1 3" key="1">
    <citation type="submission" date="2016-02" db="EMBL/GenBank/DDBJ databases">
        <title>Draft genome sequence for Clostridium paradoxum JW-YL-7.</title>
        <authorList>
            <person name="Utturkar S.M."/>
            <person name="Lancaster A."/>
            <person name="Poole F.L."/>
            <person name="Adams M.W."/>
            <person name="Brown S.D."/>
        </authorList>
    </citation>
    <scope>NUCLEOTIDE SEQUENCE [LARGE SCALE GENOMIC DNA]</scope>
    <source>
        <strain evidence="1 3">JW-YL-7</strain>
    </source>
</reference>
<dbReference type="RefSeq" id="WP_066068735.1">
    <property type="nucleotide sequence ID" value="NZ_FRBG01000002.1"/>
</dbReference>
<dbReference type="PATRIC" id="fig|1121328.3.peg.555"/>
<dbReference type="AlphaFoldDB" id="A0A150FR08"/>
<organism evidence="1 3">
    <name type="scientific">Alkalithermobacter thermoalcaliphilus JW-YL-7 = DSM 7308</name>
    <dbReference type="NCBI Taxonomy" id="1121328"/>
    <lineage>
        <taxon>Bacteria</taxon>
        <taxon>Bacillati</taxon>
        <taxon>Bacillota</taxon>
        <taxon>Clostridia</taxon>
        <taxon>Peptostreptococcales</taxon>
        <taxon>Tepidibacteraceae</taxon>
        <taxon>Alkalithermobacter</taxon>
    </lineage>
</organism>
<comment type="caution">
    <text evidence="1">The sequence shown here is derived from an EMBL/GenBank/DDBJ whole genome shotgun (WGS) entry which is preliminary data.</text>
</comment>
<dbReference type="OrthoDB" id="2611623at2"/>
<dbReference type="InterPro" id="IPR021146">
    <property type="entry name" value="Phage_gp6-like_head-tail"/>
</dbReference>
<dbReference type="InterPro" id="IPR053746">
    <property type="entry name" value="Viral_HT_Connector_Assembly"/>
</dbReference>
<proteinExistence type="predicted"/>